<dbReference type="InterPro" id="IPR003614">
    <property type="entry name" value="Knottins"/>
</dbReference>
<evidence type="ECO:0000256" key="3">
    <source>
        <dbReference type="ARBA" id="ARBA00023157"/>
    </source>
</evidence>
<comment type="subcellular location">
    <subcellularLocation>
        <location evidence="1">Secreted</location>
    </subcellularLocation>
</comment>
<accession>A0A0U1SCE6</accession>
<dbReference type="CDD" id="cd23106">
    <property type="entry name" value="neurotoxins_LC_scorpion"/>
    <property type="match status" value="1"/>
</dbReference>
<dbReference type="GO" id="GO:0006952">
    <property type="term" value="P:defense response"/>
    <property type="evidence" value="ECO:0007669"/>
    <property type="project" value="InterPro"/>
</dbReference>
<dbReference type="SMART" id="SM00505">
    <property type="entry name" value="Knot1"/>
    <property type="match status" value="1"/>
</dbReference>
<dbReference type="Pfam" id="PF00537">
    <property type="entry name" value="Toxin_3"/>
    <property type="match status" value="1"/>
</dbReference>
<dbReference type="Gene3D" id="3.30.30.10">
    <property type="entry name" value="Knottin, scorpion toxin-like"/>
    <property type="match status" value="1"/>
</dbReference>
<evidence type="ECO:0000256" key="1">
    <source>
        <dbReference type="ARBA" id="ARBA00004613"/>
    </source>
</evidence>
<dbReference type="GO" id="GO:0090729">
    <property type="term" value="F:toxin activity"/>
    <property type="evidence" value="ECO:0007669"/>
    <property type="project" value="InterPro"/>
</dbReference>
<dbReference type="InterPro" id="IPR002061">
    <property type="entry name" value="Scorpion_toxinL/defensin"/>
</dbReference>
<protein>
    <recommendedName>
        <fullName evidence="5">LCN-type CS-alpha/beta domain-containing protein</fullName>
    </recommendedName>
</protein>
<dbReference type="PRINTS" id="PR00285">
    <property type="entry name" value="SCORPNTOXIN"/>
</dbReference>
<dbReference type="GO" id="GO:0019871">
    <property type="term" value="F:sodium channel inhibitor activity"/>
    <property type="evidence" value="ECO:0007669"/>
    <property type="project" value="InterPro"/>
</dbReference>
<dbReference type="GO" id="GO:0005576">
    <property type="term" value="C:extracellular region"/>
    <property type="evidence" value="ECO:0007669"/>
    <property type="project" value="UniProtKB-SubCell"/>
</dbReference>
<evidence type="ECO:0000259" key="5">
    <source>
        <dbReference type="PROSITE" id="PS51863"/>
    </source>
</evidence>
<dbReference type="EMBL" id="EU252270">
    <property type="protein sequence ID" value="ACD11853.1"/>
    <property type="molecule type" value="mRNA"/>
</dbReference>
<organism evidence="6">
    <name type="scientific">Isometrus maculatus</name>
    <name type="common">Lesser brown scorpion</name>
    <name type="synonym">Scorpio maculatus</name>
    <dbReference type="NCBI Taxonomy" id="497827"/>
    <lineage>
        <taxon>Eukaryota</taxon>
        <taxon>Metazoa</taxon>
        <taxon>Ecdysozoa</taxon>
        <taxon>Arthropoda</taxon>
        <taxon>Chelicerata</taxon>
        <taxon>Arachnida</taxon>
        <taxon>Scorpiones</taxon>
        <taxon>Buthida</taxon>
        <taxon>Buthoidea</taxon>
        <taxon>Buthidae</taxon>
        <taxon>Isometrus</taxon>
    </lineage>
</organism>
<name>A0A0U1SCE6_ISOMC</name>
<evidence type="ECO:0000313" key="6">
    <source>
        <dbReference type="EMBL" id="ACD11853.1"/>
    </source>
</evidence>
<evidence type="ECO:0000256" key="2">
    <source>
        <dbReference type="ARBA" id="ARBA00022525"/>
    </source>
</evidence>
<dbReference type="InterPro" id="IPR036574">
    <property type="entry name" value="Scorpion_toxin-like_sf"/>
</dbReference>
<reference evidence="6" key="1">
    <citation type="submission" date="2007-10" db="EMBL/GenBank/DDBJ databases">
        <title>Classification and functional annotation of ESTs from venom glands of Isometrus maculatus.</title>
        <authorList>
            <person name="Li W."/>
            <person name="Ma Y."/>
            <person name="Zhao R."/>
            <person name="Cao Z."/>
        </authorList>
    </citation>
    <scope>NUCLEOTIDE SEQUENCE</scope>
    <source>
        <tissue evidence="6">Venom gland</tissue>
    </source>
</reference>
<dbReference type="SUPFAM" id="SSF57095">
    <property type="entry name" value="Scorpion toxin-like"/>
    <property type="match status" value="1"/>
</dbReference>
<feature type="domain" description="LCN-type CS-alpha/beta" evidence="5">
    <location>
        <begin position="20"/>
        <end position="86"/>
    </location>
</feature>
<dbReference type="InterPro" id="IPR018218">
    <property type="entry name" value="Scorpion_toxinL"/>
</dbReference>
<feature type="chain" id="PRO_5006829180" description="LCN-type CS-alpha/beta domain-containing protein" evidence="4">
    <location>
        <begin position="20"/>
        <end position="87"/>
    </location>
</feature>
<proteinExistence type="evidence at transcript level"/>
<keyword evidence="2" id="KW-0964">Secreted</keyword>
<feature type="signal peptide" evidence="4">
    <location>
        <begin position="1"/>
        <end position="19"/>
    </location>
</feature>
<sequence length="87" mass="9980">MKALFLIILAVLFIVGVQSKDGYPMVRAGREKGCKIWCVINNESCDSECKIRKGKKGYCYFWKLACYCEGLPANEQVWTYEKNTCKP</sequence>
<keyword evidence="4" id="KW-0732">Signal</keyword>
<dbReference type="InterPro" id="IPR044062">
    <property type="entry name" value="LCN-type_CS_alpha_beta_dom"/>
</dbReference>
<keyword evidence="3" id="KW-1015">Disulfide bond</keyword>
<evidence type="ECO:0000256" key="4">
    <source>
        <dbReference type="SAM" id="SignalP"/>
    </source>
</evidence>
<dbReference type="PROSITE" id="PS51863">
    <property type="entry name" value="LCN_CSAB"/>
    <property type="match status" value="1"/>
</dbReference>
<dbReference type="AlphaFoldDB" id="A0A0U1SCE6"/>